<organism evidence="2 3">
    <name type="scientific">Miscanthus lutarioriparius</name>
    <dbReference type="NCBI Taxonomy" id="422564"/>
    <lineage>
        <taxon>Eukaryota</taxon>
        <taxon>Viridiplantae</taxon>
        <taxon>Streptophyta</taxon>
        <taxon>Embryophyta</taxon>
        <taxon>Tracheophyta</taxon>
        <taxon>Spermatophyta</taxon>
        <taxon>Magnoliopsida</taxon>
        <taxon>Liliopsida</taxon>
        <taxon>Poales</taxon>
        <taxon>Poaceae</taxon>
        <taxon>PACMAD clade</taxon>
        <taxon>Panicoideae</taxon>
        <taxon>Andropogonodae</taxon>
        <taxon>Andropogoneae</taxon>
        <taxon>Saccharinae</taxon>
        <taxon>Miscanthus</taxon>
    </lineage>
</organism>
<gene>
    <name evidence="2" type="ORF">NCGR_LOCUS64479</name>
</gene>
<dbReference type="Gene3D" id="3.40.50.410">
    <property type="entry name" value="von Willebrand factor, type A domain"/>
    <property type="match status" value="1"/>
</dbReference>
<name>A0A811SI99_9POAL</name>
<keyword evidence="3" id="KW-1185">Reference proteome</keyword>
<dbReference type="OrthoDB" id="299997at2759"/>
<dbReference type="Proteomes" id="UP000604825">
    <property type="component" value="Unassembled WGS sequence"/>
</dbReference>
<dbReference type="InterPro" id="IPR002035">
    <property type="entry name" value="VWF_A"/>
</dbReference>
<accession>A0A811SI99</accession>
<dbReference type="SUPFAM" id="SSF53300">
    <property type="entry name" value="vWA-like"/>
    <property type="match status" value="1"/>
</dbReference>
<evidence type="ECO:0000259" key="1">
    <source>
        <dbReference type="PROSITE" id="PS50234"/>
    </source>
</evidence>
<dbReference type="PANTHER" id="PTHR10579">
    <property type="entry name" value="CALCIUM-ACTIVATED CHLORIDE CHANNEL REGULATOR"/>
    <property type="match status" value="1"/>
</dbReference>
<protein>
    <recommendedName>
        <fullName evidence="1">VWFA domain-containing protein</fullName>
    </recommendedName>
</protein>
<dbReference type="Pfam" id="PF13768">
    <property type="entry name" value="VWA_3"/>
    <property type="match status" value="1"/>
</dbReference>
<dbReference type="EMBL" id="CAJGYO010000019">
    <property type="protein sequence ID" value="CAD6340381.1"/>
    <property type="molecule type" value="Genomic_DNA"/>
</dbReference>
<evidence type="ECO:0000313" key="3">
    <source>
        <dbReference type="Proteomes" id="UP000604825"/>
    </source>
</evidence>
<evidence type="ECO:0000313" key="2">
    <source>
        <dbReference type="EMBL" id="CAD6340381.1"/>
    </source>
</evidence>
<dbReference type="InterPro" id="IPR036465">
    <property type="entry name" value="vWFA_dom_sf"/>
</dbReference>
<dbReference type="AlphaFoldDB" id="A0A811SI99"/>
<feature type="domain" description="VWFA" evidence="1">
    <location>
        <begin position="241"/>
        <end position="427"/>
    </location>
</feature>
<reference evidence="2" key="1">
    <citation type="submission" date="2020-10" db="EMBL/GenBank/DDBJ databases">
        <authorList>
            <person name="Han B."/>
            <person name="Lu T."/>
            <person name="Zhao Q."/>
            <person name="Huang X."/>
            <person name="Zhao Y."/>
        </authorList>
    </citation>
    <scope>NUCLEOTIDE SEQUENCE</scope>
</reference>
<dbReference type="PROSITE" id="PS50234">
    <property type="entry name" value="VWFA"/>
    <property type="match status" value="1"/>
</dbReference>
<proteinExistence type="predicted"/>
<comment type="caution">
    <text evidence="2">The sequence shown here is derived from an EMBL/GenBank/DDBJ whole genome shotgun (WGS) entry which is preliminary data.</text>
</comment>
<dbReference type="SMART" id="SM00327">
    <property type="entry name" value="VWA"/>
    <property type="match status" value="1"/>
</dbReference>
<sequence length="694" mass="77501">MYVGKTELTIEKLEKATKELKVRLNVAMDYMDDALRNGWSLKRLALLWIEDGLVYIGRADEVIDKYKNHQRDDSTASDLLHCPCETLSRRTLNSRAILRLNDILDHTDAGKKYHAEEEGGMEAVATKGQRGAGAIRSDDCDLEERFARLVSPPVSVSQGLRNEPTTFAVPPADGYYAGAPSPVVNGHHQRESLAPSDIQKMKLSGLAKYHAFPRAESLPCVPVMIRVNAPAHTRRSRAAIDVVMVLDANARMKVDGKFDQLKQGCMFVILNLDVRDRLSIVTFGMKKQEFTLKSMSADGKTLANKFVRRLKAHAYGEKRTEANEAMDRAYEILGEPDGNPVRSVLLLADGQDETIFEESLKSTEVLLKRHKYPTYTFGFGRDHDPRTLYYLATSGYGTYSFVTESRSIRDAMALCIGGLTSIVAQDVKVTIRSAHEDVQIQAIMSGGHVCRRRRVASGGISPGFTIDVIDLYASEEKKFIVYVNVPREEAAAAIFPAGTPKTKLLAVTATYYCPLTRTAVSTDTVEVSVERPRKLPATDRGMSVDVEVVGELIRAHMFNRVEKVWLESTPCTSYMNLRVPCKKLRRQLTKLQKSIGSSQMAREARERWDDLATDLENMKDISNIGRFSIDSTGEACLSPSPRITGLPYMLSWLSSHRWQRAATPGSSSKSRRFNFRTTRMQNMIDSVDIAPIAL</sequence>
<dbReference type="PANTHER" id="PTHR10579:SF57">
    <property type="entry name" value="OS11G0687100 PROTEIN"/>
    <property type="match status" value="1"/>
</dbReference>
<dbReference type="InterPro" id="IPR051266">
    <property type="entry name" value="CLCR"/>
</dbReference>